<sequence length="187" mass="21014">MPSIYASDRLSEGMPAEEPVLRTLVTVKREDASVWARDGPLPEGAEEGMSGWLLKQHQRVPGKWGKRWFSIDDRKGRLNYTHREGSRKVRASIPLQELSVSTTELSGHGHCFVVSCSPLRLVLSAWSEADQTRWVRNLQLRVDIWKEKVLAEGPRVAHVLEFDCASDISDESKDSSVSVSQSPTGFR</sequence>
<dbReference type="SUPFAM" id="SSF50729">
    <property type="entry name" value="PH domain-like"/>
    <property type="match status" value="1"/>
</dbReference>
<name>A0AB34J130_PRYPA</name>
<accession>A0AB34J130</accession>
<evidence type="ECO:0000313" key="3">
    <source>
        <dbReference type="Proteomes" id="UP001515480"/>
    </source>
</evidence>
<reference evidence="2 3" key="1">
    <citation type="journal article" date="2024" name="Science">
        <title>Giant polyketide synthase enzymes in the biosynthesis of giant marine polyether toxins.</title>
        <authorList>
            <person name="Fallon T.R."/>
            <person name="Shende V.V."/>
            <person name="Wierzbicki I.H."/>
            <person name="Pendleton A.L."/>
            <person name="Watervoot N.F."/>
            <person name="Auber R.P."/>
            <person name="Gonzalez D.J."/>
            <person name="Wisecaver J.H."/>
            <person name="Moore B.S."/>
        </authorList>
    </citation>
    <scope>NUCLEOTIDE SEQUENCE [LARGE SCALE GENOMIC DNA]</scope>
    <source>
        <strain evidence="2 3">12B1</strain>
    </source>
</reference>
<evidence type="ECO:0000259" key="1">
    <source>
        <dbReference type="PROSITE" id="PS50003"/>
    </source>
</evidence>
<protein>
    <recommendedName>
        <fullName evidence="1">PH domain-containing protein</fullName>
    </recommendedName>
</protein>
<proteinExistence type="predicted"/>
<dbReference type="Proteomes" id="UP001515480">
    <property type="component" value="Unassembled WGS sequence"/>
</dbReference>
<dbReference type="InterPro" id="IPR001849">
    <property type="entry name" value="PH_domain"/>
</dbReference>
<evidence type="ECO:0000313" key="2">
    <source>
        <dbReference type="EMBL" id="KAL1511092.1"/>
    </source>
</evidence>
<dbReference type="SMART" id="SM00233">
    <property type="entry name" value="PH"/>
    <property type="match status" value="1"/>
</dbReference>
<dbReference type="Gene3D" id="2.30.29.30">
    <property type="entry name" value="Pleckstrin-homology domain (PH domain)/Phosphotyrosine-binding domain (PTB)"/>
    <property type="match status" value="1"/>
</dbReference>
<dbReference type="EMBL" id="JBGBPQ010000014">
    <property type="protein sequence ID" value="KAL1511092.1"/>
    <property type="molecule type" value="Genomic_DNA"/>
</dbReference>
<dbReference type="Pfam" id="PF00169">
    <property type="entry name" value="PH"/>
    <property type="match status" value="1"/>
</dbReference>
<dbReference type="AlphaFoldDB" id="A0AB34J130"/>
<organism evidence="2 3">
    <name type="scientific">Prymnesium parvum</name>
    <name type="common">Toxic golden alga</name>
    <dbReference type="NCBI Taxonomy" id="97485"/>
    <lineage>
        <taxon>Eukaryota</taxon>
        <taxon>Haptista</taxon>
        <taxon>Haptophyta</taxon>
        <taxon>Prymnesiophyceae</taxon>
        <taxon>Prymnesiales</taxon>
        <taxon>Prymnesiaceae</taxon>
        <taxon>Prymnesium</taxon>
    </lineage>
</organism>
<feature type="domain" description="PH" evidence="1">
    <location>
        <begin position="46"/>
        <end position="143"/>
    </location>
</feature>
<dbReference type="PROSITE" id="PS50003">
    <property type="entry name" value="PH_DOMAIN"/>
    <property type="match status" value="1"/>
</dbReference>
<dbReference type="InterPro" id="IPR011993">
    <property type="entry name" value="PH-like_dom_sf"/>
</dbReference>
<gene>
    <name evidence="2" type="ORF">AB1Y20_005914</name>
</gene>
<comment type="caution">
    <text evidence="2">The sequence shown here is derived from an EMBL/GenBank/DDBJ whole genome shotgun (WGS) entry which is preliminary data.</text>
</comment>
<keyword evidence="3" id="KW-1185">Reference proteome</keyword>